<gene>
    <name evidence="4" type="ORF">SAPIO_CDS4860</name>
</gene>
<keyword evidence="4" id="KW-0489">Methyltransferase</keyword>
<accession>A0A084G778</accession>
<dbReference type="GO" id="GO:0007005">
    <property type="term" value="P:mitochondrion organization"/>
    <property type="evidence" value="ECO:0007669"/>
    <property type="project" value="TreeGrafter"/>
</dbReference>
<reference evidence="4 5" key="1">
    <citation type="journal article" date="2014" name="Genome Announc.">
        <title>Draft genome sequence of the pathogenic fungus Scedosporium apiospermum.</title>
        <authorList>
            <person name="Vandeputte P."/>
            <person name="Ghamrawi S."/>
            <person name="Rechenmann M."/>
            <person name="Iltis A."/>
            <person name="Giraud S."/>
            <person name="Fleury M."/>
            <person name="Thornton C."/>
            <person name="Delhaes L."/>
            <person name="Meyer W."/>
            <person name="Papon N."/>
            <person name="Bouchara J.P."/>
        </authorList>
    </citation>
    <scope>NUCLEOTIDE SEQUENCE [LARGE SCALE GENOMIC DNA]</scope>
    <source>
        <strain evidence="4 5">IHEM 14462</strain>
    </source>
</reference>
<comment type="caution">
    <text evidence="4">The sequence shown here is derived from an EMBL/GenBank/DDBJ whole genome shotgun (WGS) entry which is preliminary data.</text>
</comment>
<dbReference type="EMBL" id="JOWA01000095">
    <property type="protein sequence ID" value="KEZ43190.1"/>
    <property type="molecule type" value="Genomic_DNA"/>
</dbReference>
<dbReference type="GO" id="GO:0008168">
    <property type="term" value="F:methyltransferase activity"/>
    <property type="evidence" value="ECO:0007669"/>
    <property type="project" value="UniProtKB-KW"/>
</dbReference>
<dbReference type="PANTHER" id="PTHR38409:SF1">
    <property type="entry name" value="MITOCHONDRIAL ADAPTER PROTEIN MCP1"/>
    <property type="match status" value="1"/>
</dbReference>
<dbReference type="GO" id="GO:0005741">
    <property type="term" value="C:mitochondrial outer membrane"/>
    <property type="evidence" value="ECO:0007669"/>
    <property type="project" value="TreeGrafter"/>
</dbReference>
<dbReference type="KEGG" id="sapo:SAPIO_CDS4860"/>
<feature type="transmembrane region" description="Helical" evidence="2">
    <location>
        <begin position="90"/>
        <end position="110"/>
    </location>
</feature>
<dbReference type="InterPro" id="IPR012472">
    <property type="entry name" value="MCP1_TM"/>
</dbReference>
<sequence>MDTASLHAKASQETLASLLQLDPTPIDPEAPPPAFEKPLPSLPKDSPEPRPRSASTSTYPMTMEGELPTPHRGSPSPIFLLSRVQRYSSITLSIFTSIHLANTSLIPLFTRSVPASETYLLQAREIYQTTLSEPLLIGIPVLAHIAAGTALRFLRRSHNLRRYAANAASVSTGKYPPPVPTLRIWPHFSYISASGYVFTAFFAAHVAVNRILPLVVEGDSSNIGLAFVAHGFARHTALSTLSYVGLLTVGCGHMVWGAAKWLGIAPDTSEWTQRNGSRVVPKGRRRAWFGVHGVSAAFALLWAAGGLGVVARGGLTSGWIGTLYDNLYAHVAF</sequence>
<feature type="compositionally biased region" description="Pro residues" evidence="1">
    <location>
        <begin position="25"/>
        <end position="35"/>
    </location>
</feature>
<dbReference type="GO" id="GO:0055088">
    <property type="term" value="P:lipid homeostasis"/>
    <property type="evidence" value="ECO:0007669"/>
    <property type="project" value="InterPro"/>
</dbReference>
<evidence type="ECO:0000313" key="5">
    <source>
        <dbReference type="Proteomes" id="UP000028545"/>
    </source>
</evidence>
<keyword evidence="2" id="KW-0472">Membrane</keyword>
<dbReference type="Proteomes" id="UP000028545">
    <property type="component" value="Unassembled WGS sequence"/>
</dbReference>
<dbReference type="Pfam" id="PF07950">
    <property type="entry name" value="MCP1_TM"/>
    <property type="match status" value="1"/>
</dbReference>
<dbReference type="OMA" id="GWEAKGW"/>
<dbReference type="PANTHER" id="PTHR38409">
    <property type="entry name" value="MDM10-COMPLEMENTING PROTEIN 1"/>
    <property type="match status" value="1"/>
</dbReference>
<name>A0A084G778_PSEDA</name>
<evidence type="ECO:0000256" key="1">
    <source>
        <dbReference type="SAM" id="MobiDB-lite"/>
    </source>
</evidence>
<dbReference type="AlphaFoldDB" id="A0A084G778"/>
<evidence type="ECO:0000313" key="4">
    <source>
        <dbReference type="EMBL" id="KEZ43190.1"/>
    </source>
</evidence>
<dbReference type="RefSeq" id="XP_016642989.1">
    <property type="nucleotide sequence ID" value="XM_016787314.1"/>
</dbReference>
<protein>
    <submittedName>
        <fullName evidence="4">N2,N2-dimethylguanosine tRNA methyltransferase</fullName>
    </submittedName>
</protein>
<keyword evidence="5" id="KW-1185">Reference proteome</keyword>
<evidence type="ECO:0000259" key="3">
    <source>
        <dbReference type="Pfam" id="PF07950"/>
    </source>
</evidence>
<dbReference type="VEuPathDB" id="FungiDB:SAPIO_CDS4860"/>
<dbReference type="GeneID" id="27723932"/>
<organism evidence="4 5">
    <name type="scientific">Pseudallescheria apiosperma</name>
    <name type="common">Scedosporium apiospermum</name>
    <dbReference type="NCBI Taxonomy" id="563466"/>
    <lineage>
        <taxon>Eukaryota</taxon>
        <taxon>Fungi</taxon>
        <taxon>Dikarya</taxon>
        <taxon>Ascomycota</taxon>
        <taxon>Pezizomycotina</taxon>
        <taxon>Sordariomycetes</taxon>
        <taxon>Hypocreomycetidae</taxon>
        <taxon>Microascales</taxon>
        <taxon>Microascaceae</taxon>
        <taxon>Scedosporium</taxon>
    </lineage>
</organism>
<dbReference type="GO" id="GO:0032259">
    <property type="term" value="P:methylation"/>
    <property type="evidence" value="ECO:0007669"/>
    <property type="project" value="UniProtKB-KW"/>
</dbReference>
<feature type="transmembrane region" description="Helical" evidence="2">
    <location>
        <begin position="135"/>
        <end position="154"/>
    </location>
</feature>
<feature type="domain" description="Mitochondrial adapter protein MCP1 transmembrane" evidence="3">
    <location>
        <begin position="201"/>
        <end position="314"/>
    </location>
</feature>
<keyword evidence="2" id="KW-1133">Transmembrane helix</keyword>
<feature type="transmembrane region" description="Helical" evidence="2">
    <location>
        <begin position="287"/>
        <end position="311"/>
    </location>
</feature>
<dbReference type="InterPro" id="IPR039960">
    <property type="entry name" value="MCP1"/>
</dbReference>
<feature type="region of interest" description="Disordered" evidence="1">
    <location>
        <begin position="1"/>
        <end position="74"/>
    </location>
</feature>
<dbReference type="OrthoDB" id="10259513at2759"/>
<dbReference type="HOGENOM" id="CLU_060790_0_0_1"/>
<evidence type="ECO:0000256" key="2">
    <source>
        <dbReference type="SAM" id="Phobius"/>
    </source>
</evidence>
<keyword evidence="4" id="KW-0808">Transferase</keyword>
<keyword evidence="2" id="KW-0812">Transmembrane</keyword>
<proteinExistence type="predicted"/>